<dbReference type="PANTHER" id="PTHR42788:SF13">
    <property type="entry name" value="ALIPHATIC SULFONATES IMPORT ATP-BINDING PROTEIN SSUB"/>
    <property type="match status" value="1"/>
</dbReference>
<dbReference type="Pfam" id="PF09821">
    <property type="entry name" value="AAA_assoc_C"/>
    <property type="match status" value="1"/>
</dbReference>
<evidence type="ECO:0000256" key="2">
    <source>
        <dbReference type="ARBA" id="ARBA00022741"/>
    </source>
</evidence>
<evidence type="ECO:0000313" key="5">
    <source>
        <dbReference type="EMBL" id="MFC0847482.1"/>
    </source>
</evidence>
<keyword evidence="1" id="KW-0813">Transport</keyword>
<protein>
    <submittedName>
        <fullName evidence="5">Nitrate/sulfonate/bicarbonate ABC transporter ATP-binding protein</fullName>
    </submittedName>
</protein>
<dbReference type="Pfam" id="PF00005">
    <property type="entry name" value="ABC_tran"/>
    <property type="match status" value="1"/>
</dbReference>
<dbReference type="PROSITE" id="PS50893">
    <property type="entry name" value="ABC_TRANSPORTER_2"/>
    <property type="match status" value="1"/>
</dbReference>
<dbReference type="PANTHER" id="PTHR42788">
    <property type="entry name" value="TAURINE IMPORT ATP-BINDING PROTEIN-RELATED"/>
    <property type="match status" value="1"/>
</dbReference>
<organism evidence="5 6">
    <name type="scientific">Streptomyces noboritoensis</name>
    <dbReference type="NCBI Taxonomy" id="67337"/>
    <lineage>
        <taxon>Bacteria</taxon>
        <taxon>Bacillati</taxon>
        <taxon>Actinomycetota</taxon>
        <taxon>Actinomycetes</taxon>
        <taxon>Kitasatosporales</taxon>
        <taxon>Streptomycetaceae</taxon>
        <taxon>Streptomyces</taxon>
    </lineage>
</organism>
<dbReference type="EMBL" id="JBHMQV010000009">
    <property type="protein sequence ID" value="MFC0847482.1"/>
    <property type="molecule type" value="Genomic_DNA"/>
</dbReference>
<feature type="domain" description="ABC transporter" evidence="4">
    <location>
        <begin position="7"/>
        <end position="241"/>
    </location>
</feature>
<proteinExistence type="predicted"/>
<dbReference type="RefSeq" id="WP_394322318.1">
    <property type="nucleotide sequence ID" value="NZ_JBHMQV010000009.1"/>
</dbReference>
<keyword evidence="2" id="KW-0547">Nucleotide-binding</keyword>
<dbReference type="InterPro" id="IPR018632">
    <property type="entry name" value="AAA-associated_dom_C"/>
</dbReference>
<keyword evidence="6" id="KW-1185">Reference proteome</keyword>
<name>A0ABV6TNX6_9ACTN</name>
<dbReference type="CDD" id="cd03293">
    <property type="entry name" value="ABC_NrtD_SsuB_transporters"/>
    <property type="match status" value="1"/>
</dbReference>
<comment type="caution">
    <text evidence="5">The sequence shown here is derived from an EMBL/GenBank/DDBJ whole genome shotgun (WGS) entry which is preliminary data.</text>
</comment>
<accession>A0ABV6TNX6</accession>
<dbReference type="InterPro" id="IPR027417">
    <property type="entry name" value="P-loop_NTPase"/>
</dbReference>
<dbReference type="Proteomes" id="UP001589887">
    <property type="component" value="Unassembled WGS sequence"/>
</dbReference>
<gene>
    <name evidence="5" type="ORF">ACFH04_27800</name>
</gene>
<sequence>MTGEVLLSAHGLTKAYAGADGELPVLGGIDLEVRAGEVVALLGKSGSGKSTLLRCLAGLVPASSGTVAYRGEPLTGANPGTAMVFQTFALLPWLTVRQNVELGLEAKGVGRKERARAAGQAIDLIGLDGFENAYPKELSGGMRQRVGFARALVVEPDVLMMDEPFSALDVLTAENLRGELMELWESGQFPTRAVVLVTHNIEEAVLMADRVVVLGARPYGTIRSTFSVDLPRPRDRRSTGFLDLVDSVYRAMTGRPKDAPGRSALGSTPLPSASVDGLSGLAEILARHESDRSDVADLADGLGLEVDDLLPQIDALELLGLAEVSGADLALTPLGSAFARADVQESKRLFGEAALSVPLVSLLATSLTRTPTLRRGFFRDLLSHHFTSEQVEGQLETATDWGRYGELYAYDAATATYYLPPTPPLP</sequence>
<dbReference type="SMART" id="SM00382">
    <property type="entry name" value="AAA"/>
    <property type="match status" value="1"/>
</dbReference>
<reference evidence="5 6" key="1">
    <citation type="submission" date="2024-09" db="EMBL/GenBank/DDBJ databases">
        <authorList>
            <person name="Sun Q."/>
            <person name="Mori K."/>
        </authorList>
    </citation>
    <scope>NUCLEOTIDE SEQUENCE [LARGE SCALE GENOMIC DNA]</scope>
    <source>
        <strain evidence="5 6">JCM 4557</strain>
    </source>
</reference>
<dbReference type="SUPFAM" id="SSF52540">
    <property type="entry name" value="P-loop containing nucleoside triphosphate hydrolases"/>
    <property type="match status" value="1"/>
</dbReference>
<evidence type="ECO:0000256" key="3">
    <source>
        <dbReference type="ARBA" id="ARBA00022840"/>
    </source>
</evidence>
<dbReference type="Gene3D" id="3.40.50.300">
    <property type="entry name" value="P-loop containing nucleotide triphosphate hydrolases"/>
    <property type="match status" value="1"/>
</dbReference>
<evidence type="ECO:0000256" key="1">
    <source>
        <dbReference type="ARBA" id="ARBA00022448"/>
    </source>
</evidence>
<dbReference type="InterPro" id="IPR050166">
    <property type="entry name" value="ABC_transporter_ATP-bind"/>
</dbReference>
<dbReference type="InterPro" id="IPR003593">
    <property type="entry name" value="AAA+_ATPase"/>
</dbReference>
<keyword evidence="3 5" id="KW-0067">ATP-binding</keyword>
<dbReference type="GO" id="GO:0005524">
    <property type="term" value="F:ATP binding"/>
    <property type="evidence" value="ECO:0007669"/>
    <property type="project" value="UniProtKB-KW"/>
</dbReference>
<dbReference type="InterPro" id="IPR003439">
    <property type="entry name" value="ABC_transporter-like_ATP-bd"/>
</dbReference>
<evidence type="ECO:0000259" key="4">
    <source>
        <dbReference type="PROSITE" id="PS50893"/>
    </source>
</evidence>
<dbReference type="InterPro" id="IPR017871">
    <property type="entry name" value="ABC_transporter-like_CS"/>
</dbReference>
<evidence type="ECO:0000313" key="6">
    <source>
        <dbReference type="Proteomes" id="UP001589887"/>
    </source>
</evidence>
<dbReference type="PROSITE" id="PS00211">
    <property type="entry name" value="ABC_TRANSPORTER_1"/>
    <property type="match status" value="1"/>
</dbReference>